<proteinExistence type="predicted"/>
<dbReference type="GO" id="GO:0005829">
    <property type="term" value="C:cytosol"/>
    <property type="evidence" value="ECO:0007669"/>
    <property type="project" value="TreeGrafter"/>
</dbReference>
<dbReference type="GO" id="GO:0031177">
    <property type="term" value="F:phosphopantetheine binding"/>
    <property type="evidence" value="ECO:0007669"/>
    <property type="project" value="TreeGrafter"/>
</dbReference>
<reference evidence="1" key="1">
    <citation type="submission" date="2021-03" db="EMBL/GenBank/DDBJ databases">
        <title>Whole Genome Sequence of Bradyrhizobium sp. Strain 144S4.</title>
        <authorList>
            <person name="Bromfield E.S.P."/>
            <person name="Cloutier S."/>
        </authorList>
    </citation>
    <scope>NUCLEOTIDE SEQUENCE [LARGE SCALE GENOMIC DNA]</scope>
    <source>
        <strain evidence="1">144S4</strain>
    </source>
</reference>
<dbReference type="PANTHER" id="PTHR45527">
    <property type="entry name" value="NONRIBOSOMAL PEPTIDE SYNTHETASE"/>
    <property type="match status" value="1"/>
</dbReference>
<dbReference type="EMBL" id="JAGEMI010000001">
    <property type="protein sequence ID" value="MBO1867704.1"/>
    <property type="molecule type" value="Genomic_DNA"/>
</dbReference>
<dbReference type="PANTHER" id="PTHR45527:SF1">
    <property type="entry name" value="FATTY ACID SYNTHASE"/>
    <property type="match status" value="1"/>
</dbReference>
<dbReference type="AlphaFoldDB" id="A0A939MDM3"/>
<dbReference type="InterPro" id="IPR045851">
    <property type="entry name" value="AMP-bd_C_sf"/>
</dbReference>
<comment type="caution">
    <text evidence="1">The sequence shown here is derived from an EMBL/GenBank/DDBJ whole genome shotgun (WGS) entry which is preliminary data.</text>
</comment>
<evidence type="ECO:0008006" key="2">
    <source>
        <dbReference type="Google" id="ProtNLM"/>
    </source>
</evidence>
<dbReference type="RefSeq" id="WP_208089631.1">
    <property type="nucleotide sequence ID" value="NZ_CP086136.1"/>
</dbReference>
<organism evidence="1">
    <name type="scientific">Bradyrhizobium barranii subsp. barranii</name>
    <dbReference type="NCBI Taxonomy" id="2823807"/>
    <lineage>
        <taxon>Bacteria</taxon>
        <taxon>Pseudomonadati</taxon>
        <taxon>Pseudomonadota</taxon>
        <taxon>Alphaproteobacteria</taxon>
        <taxon>Hyphomicrobiales</taxon>
        <taxon>Nitrobacteraceae</taxon>
        <taxon>Bradyrhizobium</taxon>
        <taxon>Bradyrhizobium barranii</taxon>
    </lineage>
</organism>
<dbReference type="Gene3D" id="3.30.300.30">
    <property type="match status" value="1"/>
</dbReference>
<dbReference type="GO" id="GO:0044550">
    <property type="term" value="P:secondary metabolite biosynthetic process"/>
    <property type="evidence" value="ECO:0007669"/>
    <property type="project" value="TreeGrafter"/>
</dbReference>
<sequence>MGRNDDQVKIRGFRIEPGEIAARFAEHPFVREAVVVAHEGPGGEQRLVAYVVCAPEAASNGLDGSELAGAVAFDALPSSTSGSREMLWR</sequence>
<gene>
    <name evidence="1" type="ORF">J4G43_44570</name>
</gene>
<name>A0A939MDM3_9BRAD</name>
<accession>A0A939MDM3</accession>
<dbReference type="GO" id="GO:0043041">
    <property type="term" value="P:amino acid activation for nonribosomal peptide biosynthetic process"/>
    <property type="evidence" value="ECO:0007669"/>
    <property type="project" value="TreeGrafter"/>
</dbReference>
<dbReference type="SUPFAM" id="SSF56801">
    <property type="entry name" value="Acetyl-CoA synthetase-like"/>
    <property type="match status" value="1"/>
</dbReference>
<protein>
    <recommendedName>
        <fullName evidence="2">AMP-binding enzyme C-terminal domain-containing protein</fullName>
    </recommendedName>
</protein>
<evidence type="ECO:0000313" key="1">
    <source>
        <dbReference type="EMBL" id="MBO1867704.1"/>
    </source>
</evidence>